<name>X1TLI3_9ZZZZ</name>
<comment type="caution">
    <text evidence="1">The sequence shown here is derived from an EMBL/GenBank/DDBJ whole genome shotgun (WGS) entry which is preliminary data.</text>
</comment>
<evidence type="ECO:0000313" key="1">
    <source>
        <dbReference type="EMBL" id="GAJ06119.1"/>
    </source>
</evidence>
<protein>
    <submittedName>
        <fullName evidence="1">Uncharacterized protein</fullName>
    </submittedName>
</protein>
<proteinExistence type="predicted"/>
<dbReference type="AlphaFoldDB" id="X1TLI3"/>
<reference evidence="1" key="1">
    <citation type="journal article" date="2014" name="Front. Microbiol.">
        <title>High frequency of phylogenetically diverse reductive dehalogenase-homologous genes in deep subseafloor sedimentary metagenomes.</title>
        <authorList>
            <person name="Kawai M."/>
            <person name="Futagami T."/>
            <person name="Toyoda A."/>
            <person name="Takaki Y."/>
            <person name="Nishi S."/>
            <person name="Hori S."/>
            <person name="Arai W."/>
            <person name="Tsubouchi T."/>
            <person name="Morono Y."/>
            <person name="Uchiyama I."/>
            <person name="Ito T."/>
            <person name="Fujiyama A."/>
            <person name="Inagaki F."/>
            <person name="Takami H."/>
        </authorList>
    </citation>
    <scope>NUCLEOTIDE SEQUENCE</scope>
    <source>
        <strain evidence="1">Expedition CK06-06</strain>
    </source>
</reference>
<feature type="non-terminal residue" evidence="1">
    <location>
        <position position="1"/>
    </location>
</feature>
<accession>X1TLI3</accession>
<organism evidence="1">
    <name type="scientific">marine sediment metagenome</name>
    <dbReference type="NCBI Taxonomy" id="412755"/>
    <lineage>
        <taxon>unclassified sequences</taxon>
        <taxon>metagenomes</taxon>
        <taxon>ecological metagenomes</taxon>
    </lineage>
</organism>
<gene>
    <name evidence="1" type="ORF">S12H4_46888</name>
</gene>
<dbReference type="EMBL" id="BARW01029132">
    <property type="protein sequence ID" value="GAJ06119.1"/>
    <property type="molecule type" value="Genomic_DNA"/>
</dbReference>
<sequence>VPYVFDQYVSHSKLTPLKSKFALLTLDIR</sequence>